<dbReference type="InterPro" id="IPR000515">
    <property type="entry name" value="MetI-like"/>
</dbReference>
<dbReference type="InterPro" id="IPR035906">
    <property type="entry name" value="MetI-like_sf"/>
</dbReference>
<evidence type="ECO:0000256" key="2">
    <source>
        <dbReference type="ARBA" id="ARBA00007069"/>
    </source>
</evidence>
<dbReference type="RefSeq" id="WP_134487951.1">
    <property type="nucleotide sequence ID" value="NZ_SOEZ01000014.1"/>
</dbReference>
<keyword evidence="3 8" id="KW-0813">Transport</keyword>
<dbReference type="CDD" id="cd06261">
    <property type="entry name" value="TM_PBP2"/>
    <property type="match status" value="1"/>
</dbReference>
<dbReference type="OrthoDB" id="9810794at2"/>
<evidence type="ECO:0000313" key="10">
    <source>
        <dbReference type="EMBL" id="TFB55159.1"/>
    </source>
</evidence>
<organism evidence="10 11">
    <name type="scientific">Cryobacterium tagatosivorans</name>
    <dbReference type="NCBI Taxonomy" id="1259199"/>
    <lineage>
        <taxon>Bacteria</taxon>
        <taxon>Bacillati</taxon>
        <taxon>Actinomycetota</taxon>
        <taxon>Actinomycetes</taxon>
        <taxon>Micrococcales</taxon>
        <taxon>Microbacteriaceae</taxon>
        <taxon>Cryobacterium</taxon>
    </lineage>
</organism>
<feature type="transmembrane region" description="Helical" evidence="8">
    <location>
        <begin position="12"/>
        <end position="37"/>
    </location>
</feature>
<evidence type="ECO:0000256" key="8">
    <source>
        <dbReference type="RuleBase" id="RU363032"/>
    </source>
</evidence>
<evidence type="ECO:0000256" key="6">
    <source>
        <dbReference type="ARBA" id="ARBA00022989"/>
    </source>
</evidence>
<dbReference type="PROSITE" id="PS50928">
    <property type="entry name" value="ABC_TM1"/>
    <property type="match status" value="1"/>
</dbReference>
<evidence type="ECO:0000256" key="3">
    <source>
        <dbReference type="ARBA" id="ARBA00022448"/>
    </source>
</evidence>
<evidence type="ECO:0000256" key="7">
    <source>
        <dbReference type="ARBA" id="ARBA00023136"/>
    </source>
</evidence>
<dbReference type="EMBL" id="SOEZ01000014">
    <property type="protein sequence ID" value="TFB55159.1"/>
    <property type="molecule type" value="Genomic_DNA"/>
</dbReference>
<reference evidence="10 11" key="1">
    <citation type="submission" date="2019-03" db="EMBL/GenBank/DDBJ databases">
        <title>Genomics of glacier-inhabiting Cryobacterium strains.</title>
        <authorList>
            <person name="Liu Q."/>
            <person name="Xin Y.-H."/>
        </authorList>
    </citation>
    <scope>NUCLEOTIDE SEQUENCE [LARGE SCALE GENOMIC DNA]</scope>
    <source>
        <strain evidence="10 11">Sr47</strain>
    </source>
</reference>
<evidence type="ECO:0000256" key="4">
    <source>
        <dbReference type="ARBA" id="ARBA00022475"/>
    </source>
</evidence>
<comment type="subcellular location">
    <subcellularLocation>
        <location evidence="1 8">Cell membrane</location>
        <topology evidence="1 8">Multi-pass membrane protein</topology>
    </subcellularLocation>
</comment>
<keyword evidence="7 8" id="KW-0472">Membrane</keyword>
<feature type="domain" description="ABC transmembrane type-1" evidence="9">
    <location>
        <begin position="68"/>
        <end position="260"/>
    </location>
</feature>
<dbReference type="SUPFAM" id="SSF161098">
    <property type="entry name" value="MetI-like"/>
    <property type="match status" value="1"/>
</dbReference>
<evidence type="ECO:0000259" key="9">
    <source>
        <dbReference type="PROSITE" id="PS50928"/>
    </source>
</evidence>
<proteinExistence type="inferred from homology"/>
<dbReference type="Proteomes" id="UP000297866">
    <property type="component" value="Unassembled WGS sequence"/>
</dbReference>
<feature type="transmembrane region" description="Helical" evidence="8">
    <location>
        <begin position="106"/>
        <end position="130"/>
    </location>
</feature>
<evidence type="ECO:0000256" key="5">
    <source>
        <dbReference type="ARBA" id="ARBA00022692"/>
    </source>
</evidence>
<comment type="similarity">
    <text evidence="2">Belongs to the binding-protein-dependent transport system permease family. CysTW subfamily.</text>
</comment>
<dbReference type="InterPro" id="IPR051789">
    <property type="entry name" value="Bact_Polyamine_Transport"/>
</dbReference>
<gene>
    <name evidence="10" type="ORF">E3O23_02725</name>
</gene>
<keyword evidence="11" id="KW-1185">Reference proteome</keyword>
<accession>A0A4R8UJ47</accession>
<feature type="transmembrane region" description="Helical" evidence="8">
    <location>
        <begin position="136"/>
        <end position="156"/>
    </location>
</feature>
<keyword evidence="5 8" id="KW-0812">Transmembrane</keyword>
<dbReference type="PANTHER" id="PTHR43848">
    <property type="entry name" value="PUTRESCINE TRANSPORT SYSTEM PERMEASE PROTEIN POTI"/>
    <property type="match status" value="1"/>
</dbReference>
<dbReference type="Pfam" id="PF00528">
    <property type="entry name" value="BPD_transp_1"/>
    <property type="match status" value="1"/>
</dbReference>
<dbReference type="Gene3D" id="1.10.3720.10">
    <property type="entry name" value="MetI-like"/>
    <property type="match status" value="1"/>
</dbReference>
<evidence type="ECO:0000256" key="1">
    <source>
        <dbReference type="ARBA" id="ARBA00004651"/>
    </source>
</evidence>
<dbReference type="GO" id="GO:0005886">
    <property type="term" value="C:plasma membrane"/>
    <property type="evidence" value="ECO:0007669"/>
    <property type="project" value="UniProtKB-SubCell"/>
</dbReference>
<sequence length="277" mass="29640">MSSFDFGSGRHTTLWTYFWVYIAVLYLPLAVLGIFSFHNSDHLGLPWQGFSTKWYEVALHSSGLLDALRTSLVVATLTAVISTVIGAAAGIAIVRFRFPGRGLLAALGLAPLAVPYLGLAVALLLTFVTLGIKPSLATVVIGHSVIAIPYVLLLVATRAAALSESIEEAATDLGATWLHVILRVQLPAVRPALIVGAVTAFQVSFDELYLSYFLTGFQPTLPVYFFSSLRNGELVPPALALTTAVSVVLVSILVITWVVVGRHLTKGLKTVPRKVSS</sequence>
<comment type="caution">
    <text evidence="10">The sequence shown here is derived from an EMBL/GenBank/DDBJ whole genome shotgun (WGS) entry which is preliminary data.</text>
</comment>
<keyword evidence="6 8" id="KW-1133">Transmembrane helix</keyword>
<protein>
    <submittedName>
        <fullName evidence="10">ABC transporter permease</fullName>
    </submittedName>
</protein>
<name>A0A4R8UJ47_9MICO</name>
<feature type="transmembrane region" description="Helical" evidence="8">
    <location>
        <begin position="234"/>
        <end position="260"/>
    </location>
</feature>
<dbReference type="GO" id="GO:0055085">
    <property type="term" value="P:transmembrane transport"/>
    <property type="evidence" value="ECO:0007669"/>
    <property type="project" value="InterPro"/>
</dbReference>
<dbReference type="AlphaFoldDB" id="A0A4R8UJ47"/>
<feature type="transmembrane region" description="Helical" evidence="8">
    <location>
        <begin position="72"/>
        <end position="94"/>
    </location>
</feature>
<keyword evidence="4" id="KW-1003">Cell membrane</keyword>
<dbReference type="PANTHER" id="PTHR43848:SF2">
    <property type="entry name" value="PUTRESCINE TRANSPORT SYSTEM PERMEASE PROTEIN POTI"/>
    <property type="match status" value="1"/>
</dbReference>
<evidence type="ECO:0000313" key="11">
    <source>
        <dbReference type="Proteomes" id="UP000297866"/>
    </source>
</evidence>